<keyword evidence="8" id="KW-1185">Reference proteome</keyword>
<keyword evidence="5" id="KW-0805">Transcription regulation</keyword>
<dbReference type="InterPro" id="IPR003142">
    <property type="entry name" value="BPL_C"/>
</dbReference>
<evidence type="ECO:0000256" key="4">
    <source>
        <dbReference type="ARBA" id="ARBA00023267"/>
    </source>
</evidence>
<accession>A0ABW4J6D1</accession>
<dbReference type="InterPro" id="IPR030855">
    <property type="entry name" value="Bifunct_BirA"/>
</dbReference>
<dbReference type="InterPro" id="IPR036390">
    <property type="entry name" value="WH_DNA-bd_sf"/>
</dbReference>
<gene>
    <name evidence="5" type="primary">birA</name>
    <name evidence="7" type="ORF">ACFQ5M_05225</name>
</gene>
<proteinExistence type="inferred from homology"/>
<comment type="caution">
    <text evidence="7">The sequence shown here is derived from an EMBL/GenBank/DDBJ whole genome shotgun (WGS) entry which is preliminary data.</text>
</comment>
<feature type="binding site" evidence="5">
    <location>
        <position position="112"/>
    </location>
    <ligand>
        <name>biotin</name>
        <dbReference type="ChEBI" id="CHEBI:57586"/>
    </ligand>
</feature>
<dbReference type="Pfam" id="PF08279">
    <property type="entry name" value="HTH_11"/>
    <property type="match status" value="1"/>
</dbReference>
<evidence type="ECO:0000313" key="7">
    <source>
        <dbReference type="EMBL" id="MFD1671490.1"/>
    </source>
</evidence>
<dbReference type="Pfam" id="PF02237">
    <property type="entry name" value="BPL_C"/>
    <property type="match status" value="1"/>
</dbReference>
<dbReference type="Gene3D" id="1.10.10.10">
    <property type="entry name" value="Winged helix-like DNA-binding domain superfamily/Winged helix DNA-binding domain"/>
    <property type="match status" value="1"/>
</dbReference>
<dbReference type="PROSITE" id="PS51733">
    <property type="entry name" value="BPL_LPL_CATALYTIC"/>
    <property type="match status" value="1"/>
</dbReference>
<keyword evidence="5" id="KW-0238">DNA-binding</keyword>
<dbReference type="PANTHER" id="PTHR12835">
    <property type="entry name" value="BIOTIN PROTEIN LIGASE"/>
    <property type="match status" value="1"/>
</dbReference>
<dbReference type="Gene3D" id="3.30.930.10">
    <property type="entry name" value="Bira Bifunctional Protein, Domain 2"/>
    <property type="match status" value="1"/>
</dbReference>
<dbReference type="PANTHER" id="PTHR12835:SF5">
    <property type="entry name" value="BIOTIN--PROTEIN LIGASE"/>
    <property type="match status" value="1"/>
</dbReference>
<feature type="DNA-binding region" description="H-T-H motif" evidence="5">
    <location>
        <begin position="18"/>
        <end position="37"/>
    </location>
</feature>
<organism evidence="7 8">
    <name type="scientific">Agrilactobacillus yilanensis</name>
    <dbReference type="NCBI Taxonomy" id="2485997"/>
    <lineage>
        <taxon>Bacteria</taxon>
        <taxon>Bacillati</taxon>
        <taxon>Bacillota</taxon>
        <taxon>Bacilli</taxon>
        <taxon>Lactobacillales</taxon>
        <taxon>Lactobacillaceae</taxon>
        <taxon>Agrilactobacillus</taxon>
    </lineage>
</organism>
<evidence type="ECO:0000256" key="3">
    <source>
        <dbReference type="ARBA" id="ARBA00022840"/>
    </source>
</evidence>
<name>A0ABW4J6D1_9LACO</name>
<keyword evidence="3 5" id="KW-0067">ATP-binding</keyword>
<dbReference type="EMBL" id="JBHTOP010000011">
    <property type="protein sequence ID" value="MFD1671490.1"/>
    <property type="molecule type" value="Genomic_DNA"/>
</dbReference>
<keyword evidence="4 5" id="KW-0092">Biotin</keyword>
<sequence length="320" mass="35333">MSELLTIFIHNQGRWLSGEQLAEQLQISRPAVWKQIQKLKQQGYQIASQQGLGYQYLGTENLDQAMIQAALPSDLAVTILTFDQLGSTNDYSKQYLSQHPISQPVVILADEQTNGHGRLGRSFYAPKTTGLYFSILLPLQPNEKVIPSLMTTGTGTAVVRTLRQYFPQTPVQLKWINDIVLNHKKCGGILTEAITDLESGQISHLIVGVGLNLSTTEFPDDLQHIAGALTTEPVNRNQLVVQLIQHFFAMYATYQTGDFLTDYRNFSAILGREVTIVSGSQTTTGTVIDFDYQGQLVLRDADGQVQTINSGEVKLTSGTA</sequence>
<keyword evidence="2 5" id="KW-0547">Nucleotide-binding</keyword>
<dbReference type="Proteomes" id="UP001597267">
    <property type="component" value="Unassembled WGS sequence"/>
</dbReference>
<comment type="similarity">
    <text evidence="5">Belongs to the biotin--protein ligase family.</text>
</comment>
<dbReference type="InterPro" id="IPR008988">
    <property type="entry name" value="Transcriptional_repressor_C"/>
</dbReference>
<evidence type="ECO:0000313" key="8">
    <source>
        <dbReference type="Proteomes" id="UP001597267"/>
    </source>
</evidence>
<keyword evidence="5" id="KW-0804">Transcription</keyword>
<dbReference type="SUPFAM" id="SSF46785">
    <property type="entry name" value="Winged helix' DNA-binding domain"/>
    <property type="match status" value="1"/>
</dbReference>
<keyword evidence="1 5" id="KW-0436">Ligase</keyword>
<dbReference type="InterPro" id="IPR004143">
    <property type="entry name" value="BPL_LPL_catalytic"/>
</dbReference>
<comment type="function">
    <text evidence="5">Acts both as a biotin--[acetyl-CoA-carboxylase] ligase and a repressor.</text>
</comment>
<dbReference type="SUPFAM" id="SSF50037">
    <property type="entry name" value="C-terminal domain of transcriptional repressors"/>
    <property type="match status" value="1"/>
</dbReference>
<protein>
    <recommendedName>
        <fullName evidence="5">Bifunctional ligase/repressor BirA</fullName>
    </recommendedName>
    <alternativeName>
        <fullName evidence="5">Biotin--[acetyl-CoA-carboxylase] ligase</fullName>
        <ecNumber evidence="5">6.3.4.15</ecNumber>
    </alternativeName>
    <alternativeName>
        <fullName evidence="5">Biotin--protein ligase</fullName>
    </alternativeName>
    <alternativeName>
        <fullName evidence="5">Biotin-[acetyl-CoA carboxylase] synthetase</fullName>
    </alternativeName>
</protein>
<comment type="caution">
    <text evidence="5">Lacks conserved residue(s) required for the propagation of feature annotation.</text>
</comment>
<feature type="domain" description="BPL/LPL catalytic" evidence="6">
    <location>
        <begin position="74"/>
        <end position="255"/>
    </location>
</feature>
<comment type="catalytic activity">
    <reaction evidence="5">
        <text>biotin + L-lysyl-[protein] + ATP = N(6)-biotinyl-L-lysyl-[protein] + AMP + diphosphate + H(+)</text>
        <dbReference type="Rhea" id="RHEA:11756"/>
        <dbReference type="Rhea" id="RHEA-COMP:9752"/>
        <dbReference type="Rhea" id="RHEA-COMP:10505"/>
        <dbReference type="ChEBI" id="CHEBI:15378"/>
        <dbReference type="ChEBI" id="CHEBI:29969"/>
        <dbReference type="ChEBI" id="CHEBI:30616"/>
        <dbReference type="ChEBI" id="CHEBI:33019"/>
        <dbReference type="ChEBI" id="CHEBI:57586"/>
        <dbReference type="ChEBI" id="CHEBI:83144"/>
        <dbReference type="ChEBI" id="CHEBI:456215"/>
        <dbReference type="EC" id="6.3.4.15"/>
    </reaction>
</comment>
<dbReference type="InterPro" id="IPR013196">
    <property type="entry name" value="HTH_11"/>
</dbReference>
<dbReference type="Gene3D" id="2.30.30.100">
    <property type="match status" value="1"/>
</dbReference>
<dbReference type="HAMAP" id="MF_00978">
    <property type="entry name" value="Bifunct_BirA"/>
    <property type="match status" value="1"/>
</dbReference>
<feature type="binding site" evidence="5">
    <location>
        <position position="185"/>
    </location>
    <ligand>
        <name>biotin</name>
        <dbReference type="ChEBI" id="CHEBI:57586"/>
    </ligand>
</feature>
<evidence type="ECO:0000256" key="2">
    <source>
        <dbReference type="ARBA" id="ARBA00022741"/>
    </source>
</evidence>
<dbReference type="Pfam" id="PF03099">
    <property type="entry name" value="BPL_LplA_LipB"/>
    <property type="match status" value="1"/>
</dbReference>
<dbReference type="SUPFAM" id="SSF55681">
    <property type="entry name" value="Class II aaRS and biotin synthetases"/>
    <property type="match status" value="1"/>
</dbReference>
<feature type="binding site" evidence="5">
    <location>
        <begin position="87"/>
        <end position="89"/>
    </location>
    <ligand>
        <name>biotin</name>
        <dbReference type="ChEBI" id="CHEBI:57586"/>
    </ligand>
</feature>
<dbReference type="EC" id="6.3.4.15" evidence="5"/>
<dbReference type="InterPro" id="IPR004408">
    <property type="entry name" value="Biotin_CoA_COase_ligase"/>
</dbReference>
<dbReference type="InterPro" id="IPR045864">
    <property type="entry name" value="aa-tRNA-synth_II/BPL/LPL"/>
</dbReference>
<dbReference type="GO" id="GO:0004077">
    <property type="term" value="F:biotin--[biotin carboxyl-carrier protein] ligase activity"/>
    <property type="evidence" value="ECO:0007669"/>
    <property type="project" value="UniProtKB-EC"/>
</dbReference>
<dbReference type="RefSeq" id="WP_125715696.1">
    <property type="nucleotide sequence ID" value="NZ_JBHTOP010000011.1"/>
</dbReference>
<dbReference type="InterPro" id="IPR036388">
    <property type="entry name" value="WH-like_DNA-bd_sf"/>
</dbReference>
<evidence type="ECO:0000256" key="1">
    <source>
        <dbReference type="ARBA" id="ARBA00022598"/>
    </source>
</evidence>
<dbReference type="CDD" id="cd16442">
    <property type="entry name" value="BPL"/>
    <property type="match status" value="1"/>
</dbReference>
<dbReference type="NCBIfam" id="TIGR00121">
    <property type="entry name" value="birA_ligase"/>
    <property type="match status" value="1"/>
</dbReference>
<reference evidence="8" key="1">
    <citation type="journal article" date="2019" name="Int. J. Syst. Evol. Microbiol.">
        <title>The Global Catalogue of Microorganisms (GCM) 10K type strain sequencing project: providing services to taxonomists for standard genome sequencing and annotation.</title>
        <authorList>
            <consortium name="The Broad Institute Genomics Platform"/>
            <consortium name="The Broad Institute Genome Sequencing Center for Infectious Disease"/>
            <person name="Wu L."/>
            <person name="Ma J."/>
        </authorList>
    </citation>
    <scope>NUCLEOTIDE SEQUENCE [LARGE SCALE GENOMIC DNA]</scope>
    <source>
        <strain evidence="8">CCM 8896</strain>
    </source>
</reference>
<evidence type="ECO:0000256" key="5">
    <source>
        <dbReference type="HAMAP-Rule" id="MF_00978"/>
    </source>
</evidence>
<evidence type="ECO:0000259" key="6">
    <source>
        <dbReference type="PROSITE" id="PS51733"/>
    </source>
</evidence>
<keyword evidence="5" id="KW-0678">Repressor</keyword>